<reference evidence="2" key="1">
    <citation type="journal article" date="2014" name="Front. Microbiol.">
        <title>High frequency of phylogenetically diverse reductive dehalogenase-homologous genes in deep subseafloor sedimentary metagenomes.</title>
        <authorList>
            <person name="Kawai M."/>
            <person name="Futagami T."/>
            <person name="Toyoda A."/>
            <person name="Takaki Y."/>
            <person name="Nishi S."/>
            <person name="Hori S."/>
            <person name="Arai W."/>
            <person name="Tsubouchi T."/>
            <person name="Morono Y."/>
            <person name="Uchiyama I."/>
            <person name="Ito T."/>
            <person name="Fujiyama A."/>
            <person name="Inagaki F."/>
            <person name="Takami H."/>
        </authorList>
    </citation>
    <scope>NUCLEOTIDE SEQUENCE</scope>
    <source>
        <strain evidence="2">Expedition CK06-06</strain>
    </source>
</reference>
<protein>
    <submittedName>
        <fullName evidence="2">Uncharacterized protein</fullName>
    </submittedName>
</protein>
<organism evidence="2">
    <name type="scientific">marine sediment metagenome</name>
    <dbReference type="NCBI Taxonomy" id="412755"/>
    <lineage>
        <taxon>unclassified sequences</taxon>
        <taxon>metagenomes</taxon>
        <taxon>ecological metagenomes</taxon>
    </lineage>
</organism>
<name>X0YYZ1_9ZZZZ</name>
<sequence length="120" mass="12644">MSTTEGTDQEIVLMGLLVEATHRKGVGPKLGAGIVDALASVIEPIIALMEANPDEGAESVRRAVAYVQTRTDARRAEAEQRDQARKAKAKPTDAGGEPEPEQDDLDAVADGITARIAPPD</sequence>
<accession>X0YYZ1</accession>
<comment type="caution">
    <text evidence="2">The sequence shown here is derived from an EMBL/GenBank/DDBJ whole genome shotgun (WGS) entry which is preliminary data.</text>
</comment>
<proteinExistence type="predicted"/>
<feature type="region of interest" description="Disordered" evidence="1">
    <location>
        <begin position="71"/>
        <end position="120"/>
    </location>
</feature>
<evidence type="ECO:0000313" key="2">
    <source>
        <dbReference type="EMBL" id="GAG41696.1"/>
    </source>
</evidence>
<evidence type="ECO:0000256" key="1">
    <source>
        <dbReference type="SAM" id="MobiDB-lite"/>
    </source>
</evidence>
<dbReference type="AlphaFoldDB" id="X0YYZ1"/>
<feature type="compositionally biased region" description="Acidic residues" evidence="1">
    <location>
        <begin position="96"/>
        <end position="107"/>
    </location>
</feature>
<feature type="compositionally biased region" description="Basic and acidic residues" evidence="1">
    <location>
        <begin position="71"/>
        <end position="85"/>
    </location>
</feature>
<gene>
    <name evidence="2" type="ORF">S01H1_62611</name>
</gene>
<dbReference type="EMBL" id="BARS01041137">
    <property type="protein sequence ID" value="GAG41696.1"/>
    <property type="molecule type" value="Genomic_DNA"/>
</dbReference>